<dbReference type="GO" id="GO:0005737">
    <property type="term" value="C:cytoplasm"/>
    <property type="evidence" value="ECO:0007669"/>
    <property type="project" value="TreeGrafter"/>
</dbReference>
<dbReference type="Gene3D" id="3.40.850.10">
    <property type="entry name" value="Kinesin motor domain"/>
    <property type="match status" value="1"/>
</dbReference>
<reference evidence="9" key="1">
    <citation type="submission" date="2007-03" db="EMBL/GenBank/DDBJ databases">
        <title>Annotation of Culex pipiens quinquefasciatus.</title>
        <authorList>
            <consortium name="The Broad Institute Genome Sequencing Platform"/>
            <person name="Atkinson P.W."/>
            <person name="Hemingway J."/>
            <person name="Christensen B.M."/>
            <person name="Higgs S."/>
            <person name="Kodira C."/>
            <person name="Hannick L."/>
            <person name="Megy K."/>
            <person name="O'Leary S."/>
            <person name="Pearson M."/>
            <person name="Haas B.J."/>
            <person name="Mauceli E."/>
            <person name="Wortman J.R."/>
            <person name="Lee N.H."/>
            <person name="Guigo R."/>
            <person name="Stanke M."/>
            <person name="Alvarado L."/>
            <person name="Amedeo P."/>
            <person name="Antoine C.H."/>
            <person name="Arensburger P."/>
            <person name="Bidwell S.L."/>
            <person name="Crawford M."/>
            <person name="Camaro F."/>
            <person name="Devon K."/>
            <person name="Engels R."/>
            <person name="Hammond M."/>
            <person name="Howarth C."/>
            <person name="Koehrsen M."/>
            <person name="Lawson D."/>
            <person name="Montgomery P."/>
            <person name="Nene V."/>
            <person name="Nusbaum C."/>
            <person name="Puiu D."/>
            <person name="Romero-Severson J."/>
            <person name="Severson D.W."/>
            <person name="Shumway M."/>
            <person name="Sisk P."/>
            <person name="Stolte C."/>
            <person name="Zeng Q."/>
            <person name="Eisenstadt E."/>
            <person name="Fraser-Liggett C."/>
            <person name="Strausberg R."/>
            <person name="Galagan J."/>
            <person name="Birren B."/>
            <person name="Collins F.H."/>
        </authorList>
    </citation>
    <scope>NUCLEOTIDE SEQUENCE [LARGE SCALE GENOMIC DNA]</scope>
    <source>
        <strain evidence="9">JHB</strain>
    </source>
</reference>
<dbReference type="InterPro" id="IPR036064">
    <property type="entry name" value="MYSc_Myo18"/>
</dbReference>
<dbReference type="OrthoDB" id="2914378at2759"/>
<keyword evidence="2 6" id="KW-0067">ATP-binding</keyword>
<dbReference type="PRINTS" id="PR00193">
    <property type="entry name" value="MYOSINHEAVY"/>
</dbReference>
<feature type="region of interest" description="Disordered" evidence="7">
    <location>
        <begin position="729"/>
        <end position="749"/>
    </location>
</feature>
<comment type="caution">
    <text evidence="6">Lacks conserved residue(s) required for the propagation of feature annotation.</text>
</comment>
<dbReference type="AlphaFoldDB" id="B0WL75"/>
<evidence type="ECO:0000313" key="9">
    <source>
        <dbReference type="EMBL" id="EDS30248.1"/>
    </source>
</evidence>
<dbReference type="Gene3D" id="1.20.58.530">
    <property type="match status" value="1"/>
</dbReference>
<feature type="compositionally biased region" description="Polar residues" evidence="7">
    <location>
        <begin position="1150"/>
        <end position="1166"/>
    </location>
</feature>
<feature type="domain" description="Myosin motor" evidence="8">
    <location>
        <begin position="416"/>
        <end position="1184"/>
    </location>
</feature>
<evidence type="ECO:0000256" key="2">
    <source>
        <dbReference type="ARBA" id="ARBA00022840"/>
    </source>
</evidence>
<dbReference type="GO" id="GO:0051015">
    <property type="term" value="F:actin filament binding"/>
    <property type="evidence" value="ECO:0007669"/>
    <property type="project" value="TreeGrafter"/>
</dbReference>
<evidence type="ECO:0000256" key="5">
    <source>
        <dbReference type="ARBA" id="ARBA00023203"/>
    </source>
</evidence>
<dbReference type="InParanoid" id="B0WL75"/>
<dbReference type="GO" id="GO:0007015">
    <property type="term" value="P:actin filament organization"/>
    <property type="evidence" value="ECO:0007669"/>
    <property type="project" value="TreeGrafter"/>
</dbReference>
<keyword evidence="4 6" id="KW-0505">Motor protein</keyword>
<dbReference type="PANTHER" id="PTHR13140">
    <property type="entry name" value="MYOSIN"/>
    <property type="match status" value="1"/>
</dbReference>
<dbReference type="HOGENOM" id="CLU_000192_1_3_1"/>
<feature type="region of interest" description="Disordered" evidence="7">
    <location>
        <begin position="202"/>
        <end position="221"/>
    </location>
</feature>
<comment type="similarity">
    <text evidence="6">Belongs to the TRAFAC class myosin-kinesin ATPase superfamily. Myosin family.</text>
</comment>
<feature type="compositionally biased region" description="Basic and acidic residues" evidence="7">
    <location>
        <begin position="134"/>
        <end position="152"/>
    </location>
</feature>
<dbReference type="KEGG" id="cqu:CpipJ_CPIJ008209"/>
<feature type="compositionally biased region" description="Low complexity" evidence="7">
    <location>
        <begin position="67"/>
        <end position="81"/>
    </location>
</feature>
<dbReference type="Proteomes" id="UP000002320">
    <property type="component" value="Unassembled WGS sequence"/>
</dbReference>
<dbReference type="FunFam" id="3.40.850.10:FF:000020">
    <property type="entry name" value="unconventional myosin-XVIIIa isoform X1"/>
    <property type="match status" value="1"/>
</dbReference>
<dbReference type="PANTHER" id="PTHR13140:SF706">
    <property type="entry name" value="DILUTE CLASS UNCONVENTIONAL MYOSIN, ISOFORM C"/>
    <property type="match status" value="1"/>
</dbReference>
<evidence type="ECO:0000256" key="1">
    <source>
        <dbReference type="ARBA" id="ARBA00022741"/>
    </source>
</evidence>
<dbReference type="STRING" id="7176.B0WL75"/>
<evidence type="ECO:0000256" key="3">
    <source>
        <dbReference type="ARBA" id="ARBA00023123"/>
    </source>
</evidence>
<dbReference type="InterPro" id="IPR027417">
    <property type="entry name" value="P-loop_NTPase"/>
</dbReference>
<dbReference type="GO" id="GO:0000146">
    <property type="term" value="F:microfilament motor activity"/>
    <property type="evidence" value="ECO:0007669"/>
    <property type="project" value="TreeGrafter"/>
</dbReference>
<name>B0WL75_CULQU</name>
<keyword evidence="5 6" id="KW-0009">Actin-binding</keyword>
<gene>
    <name evidence="10" type="primary">6039968</name>
    <name evidence="9" type="ORF">CpipJ_CPIJ008209</name>
</gene>
<keyword evidence="11" id="KW-1185">Reference proteome</keyword>
<dbReference type="eggNOG" id="KOG0161">
    <property type="taxonomic scope" value="Eukaryota"/>
</dbReference>
<protein>
    <recommendedName>
        <fullName evidence="8">Myosin motor domain-containing protein</fullName>
    </recommendedName>
</protein>
<evidence type="ECO:0000256" key="6">
    <source>
        <dbReference type="PROSITE-ProRule" id="PRU00782"/>
    </source>
</evidence>
<feature type="compositionally biased region" description="Polar residues" evidence="7">
    <location>
        <begin position="729"/>
        <end position="747"/>
    </location>
</feature>
<proteinExistence type="inferred from homology"/>
<dbReference type="SMART" id="SM00242">
    <property type="entry name" value="MYSc"/>
    <property type="match status" value="1"/>
</dbReference>
<dbReference type="EMBL" id="DS231980">
    <property type="protein sequence ID" value="EDS30248.1"/>
    <property type="molecule type" value="Genomic_DNA"/>
</dbReference>
<feature type="region of interest" description="Disordered" evidence="7">
    <location>
        <begin position="58"/>
        <end position="188"/>
    </location>
</feature>
<dbReference type="Pfam" id="PF00063">
    <property type="entry name" value="Myosin_head"/>
    <property type="match status" value="1"/>
</dbReference>
<evidence type="ECO:0000313" key="11">
    <source>
        <dbReference type="Proteomes" id="UP000002320"/>
    </source>
</evidence>
<dbReference type="GO" id="GO:0016020">
    <property type="term" value="C:membrane"/>
    <property type="evidence" value="ECO:0007669"/>
    <property type="project" value="TreeGrafter"/>
</dbReference>
<dbReference type="CDD" id="cd01386">
    <property type="entry name" value="MYSc_Myo18"/>
    <property type="match status" value="1"/>
</dbReference>
<reference evidence="10" key="2">
    <citation type="submission" date="2020-05" db="UniProtKB">
        <authorList>
            <consortium name="EnsemblMetazoa"/>
        </authorList>
    </citation>
    <scope>IDENTIFICATION</scope>
    <source>
        <strain evidence="10">JHB</strain>
    </source>
</reference>
<organism>
    <name type="scientific">Culex quinquefasciatus</name>
    <name type="common">Southern house mosquito</name>
    <name type="synonym">Culex pungens</name>
    <dbReference type="NCBI Taxonomy" id="7176"/>
    <lineage>
        <taxon>Eukaryota</taxon>
        <taxon>Metazoa</taxon>
        <taxon>Ecdysozoa</taxon>
        <taxon>Arthropoda</taxon>
        <taxon>Hexapoda</taxon>
        <taxon>Insecta</taxon>
        <taxon>Pterygota</taxon>
        <taxon>Neoptera</taxon>
        <taxon>Endopterygota</taxon>
        <taxon>Diptera</taxon>
        <taxon>Nematocera</taxon>
        <taxon>Culicoidea</taxon>
        <taxon>Culicidae</taxon>
        <taxon>Culicinae</taxon>
        <taxon>Culicini</taxon>
        <taxon>Culex</taxon>
        <taxon>Culex</taxon>
    </lineage>
</organism>
<evidence type="ECO:0000256" key="7">
    <source>
        <dbReference type="SAM" id="MobiDB-lite"/>
    </source>
</evidence>
<dbReference type="Gene3D" id="1.10.10.820">
    <property type="match status" value="1"/>
</dbReference>
<keyword evidence="1 6" id="KW-0547">Nucleotide-binding</keyword>
<evidence type="ECO:0000313" key="10">
    <source>
        <dbReference type="EnsemblMetazoa" id="CPIJ008209-PA"/>
    </source>
</evidence>
<dbReference type="Gene3D" id="1.20.120.720">
    <property type="entry name" value="Myosin VI head, motor domain, U50 subdomain"/>
    <property type="match status" value="1"/>
</dbReference>
<feature type="region of interest" description="Disordered" evidence="7">
    <location>
        <begin position="1147"/>
        <end position="1171"/>
    </location>
</feature>
<keyword evidence="3 6" id="KW-0518">Myosin</keyword>
<evidence type="ECO:0000259" key="8">
    <source>
        <dbReference type="PROSITE" id="PS51456"/>
    </source>
</evidence>
<dbReference type="InterPro" id="IPR036961">
    <property type="entry name" value="Kinesin_motor_dom_sf"/>
</dbReference>
<dbReference type="GO" id="GO:0005524">
    <property type="term" value="F:ATP binding"/>
    <property type="evidence" value="ECO:0007669"/>
    <property type="project" value="UniProtKB-UniRule"/>
</dbReference>
<feature type="binding site" evidence="6">
    <location>
        <begin position="509"/>
        <end position="516"/>
    </location>
    <ligand>
        <name>ATP</name>
        <dbReference type="ChEBI" id="CHEBI:30616"/>
    </ligand>
</feature>
<dbReference type="VEuPathDB" id="VectorBase:CQUJHB005199"/>
<evidence type="ECO:0000256" key="4">
    <source>
        <dbReference type="ARBA" id="ARBA00023175"/>
    </source>
</evidence>
<accession>B0WL75</accession>
<sequence length="1184" mass="129401">MSMHQFQRSFEQSLRSSYGSGPVITTSVLTPVKKEIHRGCTGKAHACGTLKTLKHTPVTDRSFRKGSFSSDTISDTSSEISQQNSTDRQTSNEVKPAARKLRLVPSFRRKTTDNIPSPEEITHKSKRLKVRGRLYSDGDKSDKSSSDGKKQELPPQPQPPKQHHNRLQHSQSFHLHNRRPSDSPGSPLLTARYKLQHLTCSTTVGSSNGVTSTGSGSKSNGMLMRSVVQRRSSNPADSVHHNNNNNNHQHMNGRSNLIPASAAAAPPLERTNGNATGAGSGTGATAAVVTTVNANGAGFSRALRNSFRNRLNSVQWRSVWEHSFSVKPGGGVYKTFDKLISSKIKSNFQCNEDQENGHESGEKVWLIHRGGFTAASKLPQSIISDPGKTLVQLEHNGENLSVDDDDVEKANPESLDLVEDICQLRHLNEASVLHVLRQRYASNLIHTRAGPVLMVVNPMAPLSLYSEKVVSMFRGCKTEDMPPHVFSLAQTAYRTMLETRRDQSLVFMGRSGSGKTTSFKHALYYLALAAGSANKILTAERVSAMNTILEAFGNAKTCLNTNATRFTQILSLDFDHCGQIASASIQILLLEKSRAGRRTSNDHHTFHVFGRLLAGAEGHLQKELYLDNINFDEGNLFVTLPSKLEEKQNASLDFARLQQAFSVLNVDPSSVKALWFVLAAIFHLGSANCSIVGTGSTARIQFANPSAARKASNLLGISMDDLTTAAFSNATSKSNPASPTKSGASPTSEQQDLAAAALDSLEGFVIGLYSEVVAAAIALVNKAISTTSNTIASILLIDTPGFQNPASCGQQTGASLSDLRHNYLQERLQLLFHHVTLVAPRNRYAQELVEINAGFSHDSNPGPLVNLLDKAPQSHVVRTSQNNLRDQDKRGLLWMLDEETMYPNSNDDTFLERLFSSYGDRESQTLVRRGAGTRQFILQHMQGTNPVLYSSSGWLKGSHEHPSTKCAISVLQDSTKTEISSLFTTGFARSGGTVYFGSIVGTEGTQSLRRVSSIRRSFTSAGIKRNSVMLQVKFTVDGIIDTLRRTGTHFVHCYLLLHNAGTTNYMNLNTKALQNDDIVNVPLLRSQLRGSQILDFARLHRLGFPVSVPLSEFTRRFGLLADGTFGEITVENILNHNEIDPSVYRIGPSQAHSSQCDQVPESQRTKTGIKPSLGTAPTLLTVVK</sequence>
<dbReference type="PROSITE" id="PS51456">
    <property type="entry name" value="MYOSIN_MOTOR"/>
    <property type="match status" value="1"/>
</dbReference>
<dbReference type="InterPro" id="IPR001609">
    <property type="entry name" value="Myosin_head_motor_dom-like"/>
</dbReference>
<dbReference type="EnsemblMetazoa" id="CPIJ008209-RA">
    <property type="protein sequence ID" value="CPIJ008209-PA"/>
    <property type="gene ID" value="CPIJ008209"/>
</dbReference>
<feature type="compositionally biased region" description="Polar residues" evidence="7">
    <location>
        <begin position="82"/>
        <end position="93"/>
    </location>
</feature>
<dbReference type="GO" id="GO:0016459">
    <property type="term" value="C:myosin complex"/>
    <property type="evidence" value="ECO:0007669"/>
    <property type="project" value="UniProtKB-KW"/>
</dbReference>
<dbReference type="SUPFAM" id="SSF52540">
    <property type="entry name" value="P-loop containing nucleoside triphosphate hydrolases"/>
    <property type="match status" value="1"/>
</dbReference>
<dbReference type="VEuPathDB" id="VectorBase:CPIJ008209"/>